<gene>
    <name evidence="7" type="ORF">M0811_03907</name>
</gene>
<feature type="transmembrane region" description="Helical" evidence="6">
    <location>
        <begin position="183"/>
        <end position="200"/>
    </location>
</feature>
<keyword evidence="5 6" id="KW-0472">Membrane</keyword>
<evidence type="ECO:0000313" key="8">
    <source>
        <dbReference type="Proteomes" id="UP001149090"/>
    </source>
</evidence>
<organism evidence="7 8">
    <name type="scientific">Anaeramoeba ignava</name>
    <name type="common">Anaerobic marine amoeba</name>
    <dbReference type="NCBI Taxonomy" id="1746090"/>
    <lineage>
        <taxon>Eukaryota</taxon>
        <taxon>Metamonada</taxon>
        <taxon>Anaeramoebidae</taxon>
        <taxon>Anaeramoeba</taxon>
    </lineage>
</organism>
<dbReference type="InterPro" id="IPR007881">
    <property type="entry name" value="UNC-50"/>
</dbReference>
<dbReference type="Pfam" id="PF05216">
    <property type="entry name" value="UNC-50"/>
    <property type="match status" value="1"/>
</dbReference>
<keyword evidence="4 6" id="KW-1133">Transmembrane helix</keyword>
<dbReference type="GO" id="GO:0000139">
    <property type="term" value="C:Golgi membrane"/>
    <property type="evidence" value="ECO:0007669"/>
    <property type="project" value="TreeGrafter"/>
</dbReference>
<keyword evidence="3 6" id="KW-0812">Transmembrane</keyword>
<evidence type="ECO:0000313" key="7">
    <source>
        <dbReference type="EMBL" id="KAJ5080422.1"/>
    </source>
</evidence>
<evidence type="ECO:0000256" key="4">
    <source>
        <dbReference type="ARBA" id="ARBA00022989"/>
    </source>
</evidence>
<dbReference type="OrthoDB" id="10027013at2759"/>
<evidence type="ECO:0000256" key="1">
    <source>
        <dbReference type="ARBA" id="ARBA00004141"/>
    </source>
</evidence>
<dbReference type="PANTHER" id="PTHR12841:SF6">
    <property type="entry name" value="PROTEIN UNC-50 HOMOLOG"/>
    <property type="match status" value="1"/>
</dbReference>
<name>A0A9Q0LX20_ANAIG</name>
<feature type="transmembrane region" description="Helical" evidence="6">
    <location>
        <begin position="100"/>
        <end position="122"/>
    </location>
</feature>
<evidence type="ECO:0000256" key="3">
    <source>
        <dbReference type="ARBA" id="ARBA00022692"/>
    </source>
</evidence>
<comment type="caution">
    <text evidence="7">The sequence shown here is derived from an EMBL/GenBank/DDBJ whole genome shotgun (WGS) entry which is preliminary data.</text>
</comment>
<feature type="transmembrane region" description="Helical" evidence="6">
    <location>
        <begin position="152"/>
        <end position="171"/>
    </location>
</feature>
<keyword evidence="8" id="KW-1185">Reference proteome</keyword>
<sequence length="243" mass="28889">MIPLIENKNKDGKSKMTQYFRRIRHIGHMDFELTFWQMLHLCIDPQKVYQATKFHRQTKNQWARDDPGFLLVQILFILISSIGFGICFRIDSFFAFLKLIFKSIFISFLLLGLSVSLIGWIISNKYLKKTGLHIAEQFVEFQYSFDIHCNSYFPFFIITNIIVYLLLPIILSTSRISIIFGNFLYIFAYSVYFYITFLGYKVLPFIQKSYVFLFPLIPLWLLFLICSIFKISLLNFFLSFHLN</sequence>
<reference evidence="7" key="1">
    <citation type="submission" date="2022-10" db="EMBL/GenBank/DDBJ databases">
        <title>Novel sulphate-reducing endosymbionts in the free-living metamonad Anaeramoeba.</title>
        <authorList>
            <person name="Jerlstrom-Hultqvist J."/>
            <person name="Cepicka I."/>
            <person name="Gallot-Lavallee L."/>
            <person name="Salas-Leiva D."/>
            <person name="Curtis B.A."/>
            <person name="Zahonova K."/>
            <person name="Pipaliya S."/>
            <person name="Dacks J."/>
            <person name="Roger A.J."/>
        </authorList>
    </citation>
    <scope>NUCLEOTIDE SEQUENCE</scope>
    <source>
        <strain evidence="7">BMAN</strain>
    </source>
</reference>
<protein>
    <submittedName>
        <fullName evidence="7">Protein unc-50</fullName>
    </submittedName>
</protein>
<comment type="subcellular location">
    <subcellularLocation>
        <location evidence="1">Membrane</location>
        <topology evidence="1">Multi-pass membrane protein</topology>
    </subcellularLocation>
</comment>
<dbReference type="EMBL" id="JAPDFW010000011">
    <property type="protein sequence ID" value="KAJ5080422.1"/>
    <property type="molecule type" value="Genomic_DNA"/>
</dbReference>
<dbReference type="OMA" id="YRNFMYR"/>
<dbReference type="AlphaFoldDB" id="A0A9Q0LX20"/>
<evidence type="ECO:0000256" key="6">
    <source>
        <dbReference type="SAM" id="Phobius"/>
    </source>
</evidence>
<proteinExistence type="inferred from homology"/>
<dbReference type="Proteomes" id="UP001149090">
    <property type="component" value="Unassembled WGS sequence"/>
</dbReference>
<accession>A0A9Q0LX20</accession>
<dbReference type="PANTHER" id="PTHR12841">
    <property type="entry name" value="PROTEIN UNC-50 HOMOLOG"/>
    <property type="match status" value="1"/>
</dbReference>
<evidence type="ECO:0000256" key="5">
    <source>
        <dbReference type="ARBA" id="ARBA00023136"/>
    </source>
</evidence>
<feature type="transmembrane region" description="Helical" evidence="6">
    <location>
        <begin position="212"/>
        <end position="238"/>
    </location>
</feature>
<comment type="similarity">
    <text evidence="2">Belongs to the unc-50 family.</text>
</comment>
<evidence type="ECO:0000256" key="2">
    <source>
        <dbReference type="ARBA" id="ARBA00006293"/>
    </source>
</evidence>
<feature type="transmembrane region" description="Helical" evidence="6">
    <location>
        <begin position="68"/>
        <end position="88"/>
    </location>
</feature>